<accession>A0AA35TAK5</accession>
<protein>
    <submittedName>
        <fullName evidence="1">Uncharacterized protein</fullName>
    </submittedName>
</protein>
<dbReference type="AlphaFoldDB" id="A0AA35TAK5"/>
<evidence type="ECO:0000313" key="2">
    <source>
        <dbReference type="Proteomes" id="UP001174909"/>
    </source>
</evidence>
<sequence length="144" mass="16060">MLIQHNTEIESSIALHVLLLVHLRTLVRDEVGANDWRMGLLGMCVYIRVERGFRGGARSPQGDLHISFPLSGRSSGPSSTSLSSLAPFTATTPAVPGTPHLLPHRRLELQTVSWNRRTTNSRCTLQRSLIEKWQRPSRTNSVLV</sequence>
<dbReference type="EMBL" id="CASHTH010003325">
    <property type="protein sequence ID" value="CAI8043401.1"/>
    <property type="molecule type" value="Genomic_DNA"/>
</dbReference>
<evidence type="ECO:0000313" key="1">
    <source>
        <dbReference type="EMBL" id="CAI8043401.1"/>
    </source>
</evidence>
<organism evidence="1 2">
    <name type="scientific">Geodia barretti</name>
    <name type="common">Barrett's horny sponge</name>
    <dbReference type="NCBI Taxonomy" id="519541"/>
    <lineage>
        <taxon>Eukaryota</taxon>
        <taxon>Metazoa</taxon>
        <taxon>Porifera</taxon>
        <taxon>Demospongiae</taxon>
        <taxon>Heteroscleromorpha</taxon>
        <taxon>Tetractinellida</taxon>
        <taxon>Astrophorina</taxon>
        <taxon>Geodiidae</taxon>
        <taxon>Geodia</taxon>
    </lineage>
</organism>
<name>A0AA35TAK5_GEOBA</name>
<comment type="caution">
    <text evidence="1">The sequence shown here is derived from an EMBL/GenBank/DDBJ whole genome shotgun (WGS) entry which is preliminary data.</text>
</comment>
<dbReference type="Proteomes" id="UP001174909">
    <property type="component" value="Unassembled WGS sequence"/>
</dbReference>
<keyword evidence="2" id="KW-1185">Reference proteome</keyword>
<gene>
    <name evidence="1" type="ORF">GBAR_LOCUS24075</name>
</gene>
<proteinExistence type="predicted"/>
<reference evidence="1" key="1">
    <citation type="submission" date="2023-03" db="EMBL/GenBank/DDBJ databases">
        <authorList>
            <person name="Steffen K."/>
            <person name="Cardenas P."/>
        </authorList>
    </citation>
    <scope>NUCLEOTIDE SEQUENCE</scope>
</reference>